<dbReference type="Proteomes" id="UP000006875">
    <property type="component" value="Chromosome"/>
</dbReference>
<protein>
    <submittedName>
        <fullName evidence="2">PTS IIA-like nitrogen-regulatory protein PtsN</fullName>
    </submittedName>
</protein>
<dbReference type="InterPro" id="IPR051541">
    <property type="entry name" value="PTS_SugarTrans_NitroReg"/>
</dbReference>
<dbReference type="AlphaFoldDB" id="E3H7G7"/>
<dbReference type="STRING" id="572544.Ilyop_1082"/>
<dbReference type="EMBL" id="CP002281">
    <property type="protein sequence ID" value="ADO82863.1"/>
    <property type="molecule type" value="Genomic_DNA"/>
</dbReference>
<sequence>MINYLTSKLLTVVDGEKNKEEVIGLLADMASENSDAVENKELFLERLFQREEVGTTGIGMGIVVPHARCESLNKIVIAVALLKNPIEFNTPDGVDAKLVILVGAPKNNNKEYLDLLAKIARKFRYKEYRENILEASNKEELIEALSGI</sequence>
<dbReference type="RefSeq" id="WP_013387531.1">
    <property type="nucleotide sequence ID" value="NC_014632.1"/>
</dbReference>
<dbReference type="CDD" id="cd00211">
    <property type="entry name" value="PTS_IIA_fru"/>
    <property type="match status" value="1"/>
</dbReference>
<feature type="domain" description="PTS EIIA type-2" evidence="1">
    <location>
        <begin position="3"/>
        <end position="148"/>
    </location>
</feature>
<name>E3H7G7_ILYPC</name>
<dbReference type="SUPFAM" id="SSF55804">
    <property type="entry name" value="Phoshotransferase/anion transport protein"/>
    <property type="match status" value="1"/>
</dbReference>
<dbReference type="OrthoDB" id="95460at2"/>
<evidence type="ECO:0000313" key="2">
    <source>
        <dbReference type="EMBL" id="ADO82863.1"/>
    </source>
</evidence>
<reference evidence="2 3" key="1">
    <citation type="journal article" date="2010" name="Stand. Genomic Sci.">
        <title>Complete genome sequence of Ilyobacter polytropus type strain (CuHbu1).</title>
        <authorList>
            <person name="Sikorski J."/>
            <person name="Chertkov O."/>
            <person name="Lapidus A."/>
            <person name="Nolan M."/>
            <person name="Lucas S."/>
            <person name="Del Rio T.G."/>
            <person name="Tice H."/>
            <person name="Cheng J.F."/>
            <person name="Tapia R."/>
            <person name="Han C."/>
            <person name="Goodwin L."/>
            <person name="Pitluck S."/>
            <person name="Liolios K."/>
            <person name="Ivanova N."/>
            <person name="Mavromatis K."/>
            <person name="Mikhailova N."/>
            <person name="Pati A."/>
            <person name="Chen A."/>
            <person name="Palaniappan K."/>
            <person name="Land M."/>
            <person name="Hauser L."/>
            <person name="Chang Y.J."/>
            <person name="Jeffries C.D."/>
            <person name="Brambilla E."/>
            <person name="Yasawong M."/>
            <person name="Rohde M."/>
            <person name="Pukall R."/>
            <person name="Spring S."/>
            <person name="Goker M."/>
            <person name="Woyke T."/>
            <person name="Bristow J."/>
            <person name="Eisen J.A."/>
            <person name="Markowitz V."/>
            <person name="Hugenholtz P."/>
            <person name="Kyrpides N.C."/>
            <person name="Klenk H.P."/>
        </authorList>
    </citation>
    <scope>NUCLEOTIDE SEQUENCE [LARGE SCALE GENOMIC DNA]</scope>
    <source>
        <strain evidence="3">ATCC 51220 / DSM 2926 / LMG 16218 / CuHBu1</strain>
    </source>
</reference>
<dbReference type="HOGENOM" id="CLU_072531_5_0_0"/>
<dbReference type="KEGG" id="ipo:Ilyop_1082"/>
<proteinExistence type="predicted"/>
<evidence type="ECO:0000259" key="1">
    <source>
        <dbReference type="PROSITE" id="PS51094"/>
    </source>
</evidence>
<dbReference type="InterPro" id="IPR002178">
    <property type="entry name" value="PTS_EIIA_type-2_dom"/>
</dbReference>
<dbReference type="Gene3D" id="3.40.930.10">
    <property type="entry name" value="Mannitol-specific EII, Chain A"/>
    <property type="match status" value="1"/>
</dbReference>
<accession>E3H7G7</accession>
<dbReference type="eggNOG" id="COG1762">
    <property type="taxonomic scope" value="Bacteria"/>
</dbReference>
<dbReference type="PANTHER" id="PTHR47738">
    <property type="entry name" value="PTS SYSTEM FRUCTOSE-LIKE EIIA COMPONENT-RELATED"/>
    <property type="match status" value="1"/>
</dbReference>
<keyword evidence="3" id="KW-1185">Reference proteome</keyword>
<dbReference type="Pfam" id="PF00359">
    <property type="entry name" value="PTS_EIIA_2"/>
    <property type="match status" value="1"/>
</dbReference>
<gene>
    <name evidence="2" type="ordered locus">Ilyop_1082</name>
</gene>
<evidence type="ECO:0000313" key="3">
    <source>
        <dbReference type="Proteomes" id="UP000006875"/>
    </source>
</evidence>
<organism evidence="2 3">
    <name type="scientific">Ilyobacter polytropus (strain ATCC 51220 / DSM 2926 / LMG 16218 / CuHBu1)</name>
    <dbReference type="NCBI Taxonomy" id="572544"/>
    <lineage>
        <taxon>Bacteria</taxon>
        <taxon>Fusobacteriati</taxon>
        <taxon>Fusobacteriota</taxon>
        <taxon>Fusobacteriia</taxon>
        <taxon>Fusobacteriales</taxon>
        <taxon>Fusobacteriaceae</taxon>
        <taxon>Ilyobacter</taxon>
    </lineage>
</organism>
<dbReference type="InterPro" id="IPR016152">
    <property type="entry name" value="PTrfase/Anion_transptr"/>
</dbReference>
<dbReference type="PROSITE" id="PS51094">
    <property type="entry name" value="PTS_EIIA_TYPE_2"/>
    <property type="match status" value="1"/>
</dbReference>